<keyword evidence="6 9" id="KW-0508">mRNA splicing</keyword>
<dbReference type="GO" id="GO:0071011">
    <property type="term" value="C:precatalytic spliceosome"/>
    <property type="evidence" value="ECO:0007669"/>
    <property type="project" value="TreeGrafter"/>
</dbReference>
<evidence type="ECO:0000256" key="3">
    <source>
        <dbReference type="ARBA" id="ARBA00022664"/>
    </source>
</evidence>
<dbReference type="PANTHER" id="PTHR15588:SF9">
    <property type="entry name" value="U6 SNRNA-ASSOCIATED SM-LIKE PROTEIN LSM8"/>
    <property type="match status" value="1"/>
</dbReference>
<dbReference type="InterPro" id="IPR010920">
    <property type="entry name" value="LSM_dom_sf"/>
</dbReference>
<evidence type="ECO:0000313" key="11">
    <source>
        <dbReference type="EMBL" id="PVV02230.1"/>
    </source>
</evidence>
<evidence type="ECO:0000256" key="9">
    <source>
        <dbReference type="RuleBase" id="RU365048"/>
    </source>
</evidence>
<dbReference type="GO" id="GO:0005688">
    <property type="term" value="C:U6 snRNP"/>
    <property type="evidence" value="ECO:0007669"/>
    <property type="project" value="UniProtKB-UniRule"/>
</dbReference>
<dbReference type="Pfam" id="PF01423">
    <property type="entry name" value="LSM"/>
    <property type="match status" value="1"/>
</dbReference>
<dbReference type="AlphaFoldDB" id="A0A2T9ZCF9"/>
<dbReference type="PROSITE" id="PS52002">
    <property type="entry name" value="SM"/>
    <property type="match status" value="1"/>
</dbReference>
<dbReference type="Gene3D" id="2.30.30.100">
    <property type="match status" value="1"/>
</dbReference>
<dbReference type="InterPro" id="IPR047575">
    <property type="entry name" value="Sm"/>
</dbReference>
<dbReference type="InterPro" id="IPR044642">
    <property type="entry name" value="PTHR15588"/>
</dbReference>
<dbReference type="InterPro" id="IPR034103">
    <property type="entry name" value="Lsm8"/>
</dbReference>
<feature type="domain" description="Sm" evidence="10">
    <location>
        <begin position="1"/>
        <end position="68"/>
    </location>
</feature>
<dbReference type="GO" id="GO:0000398">
    <property type="term" value="P:mRNA splicing, via spliceosome"/>
    <property type="evidence" value="ECO:0007669"/>
    <property type="project" value="UniProtKB-UniRule"/>
</dbReference>
<evidence type="ECO:0000313" key="12">
    <source>
        <dbReference type="Proteomes" id="UP000245609"/>
    </source>
</evidence>
<dbReference type="OrthoDB" id="422364at2759"/>
<comment type="caution">
    <text evidence="11">The sequence shown here is derived from an EMBL/GenBank/DDBJ whole genome shotgun (WGS) entry which is preliminary data.</text>
</comment>
<evidence type="ECO:0000256" key="6">
    <source>
        <dbReference type="ARBA" id="ARBA00023187"/>
    </source>
</evidence>
<dbReference type="PANTHER" id="PTHR15588">
    <property type="entry name" value="LSM1"/>
    <property type="match status" value="1"/>
</dbReference>
<dbReference type="FunFam" id="2.30.30.100:FF:000027">
    <property type="entry name" value="U6 snRNA-associated Sm-like protein LSm8"/>
    <property type="match status" value="1"/>
</dbReference>
<comment type="subunit">
    <text evidence="9">LSm subunits form a heteromer with a doughnut shape.</text>
</comment>
<comment type="subcellular location">
    <subcellularLocation>
        <location evidence="1 9">Nucleus</location>
    </subcellularLocation>
</comment>
<evidence type="ECO:0000256" key="4">
    <source>
        <dbReference type="ARBA" id="ARBA00022728"/>
    </source>
</evidence>
<reference evidence="11 12" key="1">
    <citation type="journal article" date="2018" name="MBio">
        <title>Comparative Genomics Reveals the Core Gene Toolbox for the Fungus-Insect Symbiosis.</title>
        <authorList>
            <person name="Wang Y."/>
            <person name="Stata M."/>
            <person name="Wang W."/>
            <person name="Stajich J.E."/>
            <person name="White M.M."/>
            <person name="Moncalvo J.M."/>
        </authorList>
    </citation>
    <scope>NUCLEOTIDE SEQUENCE [LARGE SCALE GENOMIC DNA]</scope>
    <source>
        <strain evidence="11 12">SC-DP-2</strain>
    </source>
</reference>
<dbReference type="STRING" id="133381.A0A2T9ZCF9"/>
<evidence type="ECO:0000259" key="10">
    <source>
        <dbReference type="PROSITE" id="PS52002"/>
    </source>
</evidence>
<evidence type="ECO:0000256" key="7">
    <source>
        <dbReference type="ARBA" id="ARBA00023242"/>
    </source>
</evidence>
<evidence type="ECO:0000256" key="5">
    <source>
        <dbReference type="ARBA" id="ARBA00022884"/>
    </source>
</evidence>
<comment type="function">
    <text evidence="9">Plays role in pre-mRNA splicing as component of the U4/U6-U5 tri-snRNP complex that is involved in spliceosome assembly, and as component of the precatalytic spliceosome (spliceosome B complex). The heptameric LSM2-8 complex binds specifically to the 3'-terminal U-tract of U6 snRNA.</text>
</comment>
<keyword evidence="12" id="KW-1185">Reference proteome</keyword>
<keyword evidence="4 9" id="KW-0747">Spliceosome</keyword>
<keyword evidence="3 9" id="KW-0507">mRNA processing</keyword>
<dbReference type="GO" id="GO:0003729">
    <property type="term" value="F:mRNA binding"/>
    <property type="evidence" value="ECO:0007669"/>
    <property type="project" value="TreeGrafter"/>
</dbReference>
<evidence type="ECO:0000256" key="8">
    <source>
        <dbReference type="ARBA" id="ARBA00023274"/>
    </source>
</evidence>
<keyword evidence="5 9" id="KW-0694">RNA-binding</keyword>
<dbReference type="EMBL" id="MBFS01000552">
    <property type="protein sequence ID" value="PVV02230.1"/>
    <property type="molecule type" value="Genomic_DNA"/>
</dbReference>
<gene>
    <name evidence="9" type="primary">LSM8</name>
    <name evidence="11" type="ORF">BB560_003318</name>
</gene>
<proteinExistence type="inferred from homology"/>
<dbReference type="SUPFAM" id="SSF50182">
    <property type="entry name" value="Sm-like ribonucleoproteins"/>
    <property type="match status" value="1"/>
</dbReference>
<sequence>MTERVAVLTNDGRILIGILEGLDIKTNLLLKDTIEKVFSIDSEVENIELGLYIIRGDSITLLGPVDKELEDSIKWDEIRCQPIKPIVH</sequence>
<keyword evidence="7 9" id="KW-0539">Nucleus</keyword>
<organism evidence="11 12">
    <name type="scientific">Smittium megazygosporum</name>
    <dbReference type="NCBI Taxonomy" id="133381"/>
    <lineage>
        <taxon>Eukaryota</taxon>
        <taxon>Fungi</taxon>
        <taxon>Fungi incertae sedis</taxon>
        <taxon>Zoopagomycota</taxon>
        <taxon>Kickxellomycotina</taxon>
        <taxon>Harpellomycetes</taxon>
        <taxon>Harpellales</taxon>
        <taxon>Legeriomycetaceae</taxon>
        <taxon>Smittium</taxon>
    </lineage>
</organism>
<keyword evidence="8 9" id="KW-0687">Ribonucleoprotein</keyword>
<evidence type="ECO:0000256" key="2">
    <source>
        <dbReference type="ARBA" id="ARBA00006850"/>
    </source>
</evidence>
<dbReference type="InterPro" id="IPR001163">
    <property type="entry name" value="Sm_dom_euk/arc"/>
</dbReference>
<protein>
    <recommendedName>
        <fullName evidence="9">LSM2-LSM8 complex subunit LSM8</fullName>
    </recommendedName>
</protein>
<evidence type="ECO:0000256" key="1">
    <source>
        <dbReference type="ARBA" id="ARBA00004123"/>
    </source>
</evidence>
<dbReference type="SMART" id="SM00651">
    <property type="entry name" value="Sm"/>
    <property type="match status" value="1"/>
</dbReference>
<accession>A0A2T9ZCF9</accession>
<dbReference type="GO" id="GO:0046540">
    <property type="term" value="C:U4/U6 x U5 tri-snRNP complex"/>
    <property type="evidence" value="ECO:0007669"/>
    <property type="project" value="UniProtKB-UniRule"/>
</dbReference>
<dbReference type="CDD" id="cd01727">
    <property type="entry name" value="LSm8"/>
    <property type="match status" value="1"/>
</dbReference>
<comment type="similarity">
    <text evidence="2 9">Belongs to the snRNP Sm proteins family.</text>
</comment>
<name>A0A2T9ZCF9_9FUNG</name>
<dbReference type="Proteomes" id="UP000245609">
    <property type="component" value="Unassembled WGS sequence"/>
</dbReference>